<dbReference type="AlphaFoldDB" id="A0A5Q3Q999"/>
<dbReference type="SUPFAM" id="SSF55031">
    <property type="entry name" value="Bacterial exopeptidase dimerisation domain"/>
    <property type="match status" value="1"/>
</dbReference>
<feature type="binding site" evidence="2">
    <location>
        <position position="96"/>
    </location>
    <ligand>
        <name>Mn(2+)</name>
        <dbReference type="ChEBI" id="CHEBI:29035"/>
        <label>2</label>
    </ligand>
</feature>
<evidence type="ECO:0000259" key="3">
    <source>
        <dbReference type="Pfam" id="PF07687"/>
    </source>
</evidence>
<dbReference type="Proteomes" id="UP000371041">
    <property type="component" value="Chromosome"/>
</dbReference>
<feature type="domain" description="Peptidase M20 dimerisation" evidence="3">
    <location>
        <begin position="181"/>
        <end position="275"/>
    </location>
</feature>
<dbReference type="Gene3D" id="3.40.630.10">
    <property type="entry name" value="Zn peptidases"/>
    <property type="match status" value="1"/>
</dbReference>
<dbReference type="RefSeq" id="WP_154077002.1">
    <property type="nucleotide sequence ID" value="NZ_CP045929.1"/>
</dbReference>
<evidence type="ECO:0000256" key="1">
    <source>
        <dbReference type="ARBA" id="ARBA00022801"/>
    </source>
</evidence>
<organism evidence="4 5">
    <name type="scientific">Allosaccharopolyspora coralli</name>
    <dbReference type="NCBI Taxonomy" id="2665642"/>
    <lineage>
        <taxon>Bacteria</taxon>
        <taxon>Bacillati</taxon>
        <taxon>Actinomycetota</taxon>
        <taxon>Actinomycetes</taxon>
        <taxon>Pseudonocardiales</taxon>
        <taxon>Pseudonocardiaceae</taxon>
        <taxon>Allosaccharopolyspora</taxon>
    </lineage>
</organism>
<accession>A0A5Q3Q999</accession>
<dbReference type="PIRSF" id="PIRSF005962">
    <property type="entry name" value="Pept_M20D_amidohydro"/>
    <property type="match status" value="1"/>
</dbReference>
<dbReference type="Pfam" id="PF01546">
    <property type="entry name" value="Peptidase_M20"/>
    <property type="match status" value="1"/>
</dbReference>
<feature type="binding site" evidence="2">
    <location>
        <position position="131"/>
    </location>
    <ligand>
        <name>Mn(2+)</name>
        <dbReference type="ChEBI" id="CHEBI:29035"/>
        <label>2</label>
    </ligand>
</feature>
<dbReference type="SUPFAM" id="SSF53187">
    <property type="entry name" value="Zn-dependent exopeptidases"/>
    <property type="match status" value="1"/>
</dbReference>
<dbReference type="InterPro" id="IPR011650">
    <property type="entry name" value="Peptidase_M20_dimer"/>
</dbReference>
<evidence type="ECO:0000313" key="4">
    <source>
        <dbReference type="EMBL" id="QGK70420.1"/>
    </source>
</evidence>
<keyword evidence="1 4" id="KW-0378">Hydrolase</keyword>
<comment type="cofactor">
    <cofactor evidence="2">
        <name>Mn(2+)</name>
        <dbReference type="ChEBI" id="CHEBI:29035"/>
    </cofactor>
    <text evidence="2">The Mn(2+) ion enhances activity.</text>
</comment>
<dbReference type="InterPro" id="IPR017439">
    <property type="entry name" value="Amidohydrolase"/>
</dbReference>
<dbReference type="NCBIfam" id="TIGR01891">
    <property type="entry name" value="amidohydrolases"/>
    <property type="match status" value="1"/>
</dbReference>
<sequence>MIEDLDTTLRRWRHDLHQRPETGFAEHATAAYVADVLRALGLRVEIGVGGTGVVGSLRGGGSDRAIGFRADMDGLPLQERGGHAHISRNEGVMHACGHDGHMAMLLGAAAELAAHGDVDGAVYFFFQPAEEHGRGAQAMIDDKLFDRFPVEAVYGLHNMPGLPAGELHTRDGGIMASEDNFEIRITGRGGHAARPHMVIDPLVVSAEIVLALQTIVGRNVDPYSSAVVSCTEVTTDGARNAIPDEVVLRGDTRVFDPDVQTLLEHRMRELCEHIAVAHGASCIVTYTHEFAPTTNDAAATAVAVDAAVGAVGAERVNARCAPSMASEDFGVLASTVPGCFAFLGNGTDPARGGMPLHSREYDFNDDVLRTGVDYYVALSNAALSQRKS</sequence>
<dbReference type="PANTHER" id="PTHR11014">
    <property type="entry name" value="PEPTIDASE M20 FAMILY MEMBER"/>
    <property type="match status" value="1"/>
</dbReference>
<dbReference type="GO" id="GO:0046872">
    <property type="term" value="F:metal ion binding"/>
    <property type="evidence" value="ECO:0007669"/>
    <property type="project" value="UniProtKB-KW"/>
</dbReference>
<dbReference type="InterPro" id="IPR002933">
    <property type="entry name" value="Peptidase_M20"/>
</dbReference>
<dbReference type="Gene3D" id="3.30.70.360">
    <property type="match status" value="1"/>
</dbReference>
<keyword evidence="2" id="KW-0464">Manganese</keyword>
<keyword evidence="5" id="KW-1185">Reference proteome</keyword>
<feature type="binding site" evidence="2">
    <location>
        <position position="98"/>
    </location>
    <ligand>
        <name>Mn(2+)</name>
        <dbReference type="ChEBI" id="CHEBI:29035"/>
        <label>2</label>
    </ligand>
</feature>
<evidence type="ECO:0000313" key="5">
    <source>
        <dbReference type="Proteomes" id="UP000371041"/>
    </source>
</evidence>
<feature type="binding site" evidence="2">
    <location>
        <position position="157"/>
    </location>
    <ligand>
        <name>Mn(2+)</name>
        <dbReference type="ChEBI" id="CHEBI:29035"/>
        <label>2</label>
    </ligand>
</feature>
<dbReference type="EMBL" id="CP045929">
    <property type="protein sequence ID" value="QGK70420.1"/>
    <property type="molecule type" value="Genomic_DNA"/>
</dbReference>
<evidence type="ECO:0000256" key="2">
    <source>
        <dbReference type="PIRSR" id="PIRSR005962-1"/>
    </source>
</evidence>
<keyword evidence="2" id="KW-0479">Metal-binding</keyword>
<dbReference type="Pfam" id="PF07687">
    <property type="entry name" value="M20_dimer"/>
    <property type="match status" value="1"/>
</dbReference>
<dbReference type="FunFam" id="3.30.70.360:FF:000001">
    <property type="entry name" value="N-acetyldiaminopimelate deacetylase"/>
    <property type="match status" value="1"/>
</dbReference>
<dbReference type="KEGG" id="sace:GIY23_13610"/>
<dbReference type="InterPro" id="IPR036264">
    <property type="entry name" value="Bact_exopeptidase_dim_dom"/>
</dbReference>
<dbReference type="GO" id="GO:0050118">
    <property type="term" value="F:N-acetyldiaminopimelate deacetylase activity"/>
    <property type="evidence" value="ECO:0007669"/>
    <property type="project" value="UniProtKB-ARBA"/>
</dbReference>
<name>A0A5Q3Q999_9PSEU</name>
<dbReference type="GO" id="GO:0019877">
    <property type="term" value="P:diaminopimelate biosynthetic process"/>
    <property type="evidence" value="ECO:0007669"/>
    <property type="project" value="UniProtKB-ARBA"/>
</dbReference>
<proteinExistence type="predicted"/>
<dbReference type="PANTHER" id="PTHR11014:SF63">
    <property type="entry name" value="METALLOPEPTIDASE, PUTATIVE (AFU_ORTHOLOGUE AFUA_6G09600)-RELATED"/>
    <property type="match status" value="1"/>
</dbReference>
<gene>
    <name evidence="4" type="ORF">GIY23_13610</name>
</gene>
<protein>
    <submittedName>
        <fullName evidence="4">Amidohydrolase</fullName>
    </submittedName>
</protein>
<reference evidence="5" key="1">
    <citation type="submission" date="2019-11" db="EMBL/GenBank/DDBJ databases">
        <title>The complete genome sequence of Saccharopolyspora sp. E2A.</title>
        <authorList>
            <person name="Zhang G."/>
        </authorList>
    </citation>
    <scope>NUCLEOTIDE SEQUENCE [LARGE SCALE GENOMIC DNA]</scope>
    <source>
        <strain evidence="5">E2A</strain>
    </source>
</reference>
<feature type="binding site" evidence="2">
    <location>
        <position position="357"/>
    </location>
    <ligand>
        <name>Mn(2+)</name>
        <dbReference type="ChEBI" id="CHEBI:29035"/>
        <label>2</label>
    </ligand>
</feature>